<dbReference type="InterPro" id="IPR001584">
    <property type="entry name" value="Integrase_cat-core"/>
</dbReference>
<dbReference type="PANTHER" id="PTHR46889:SF5">
    <property type="entry name" value="INTEGRASE PROTEIN"/>
    <property type="match status" value="1"/>
</dbReference>
<evidence type="ECO:0000256" key="1">
    <source>
        <dbReference type="ARBA" id="ARBA00002286"/>
    </source>
</evidence>
<dbReference type="InterPro" id="IPR012337">
    <property type="entry name" value="RNaseH-like_sf"/>
</dbReference>
<evidence type="ECO:0000313" key="5">
    <source>
        <dbReference type="Proteomes" id="UP000449249"/>
    </source>
</evidence>
<gene>
    <name evidence="4" type="ORF">GT576_10980</name>
</gene>
<sequence length="334" mass="38945">MQRGGKSCGKAAEVGSGKQKASNGERFLKKIERTRGEAVNRLTRRRKVYEAIHTLHQEKGYEIASLCTLSGIPRCSYYKWIHRKESTSEKENTRLLEEIIRLYSEVKGIYGYRRMTLNVNSRLKRNYNHKRIYRLMKSVHMQAVIRRKKNHYVILEPRVTAENVLNREFTANSPNEKWLTDVTEFKLHDGKKAYLSAILDLHDKSIVAYALGRSNNNQLVFDTFDRAVRANPGAHPLFHSDRGYQYTNRQFKAKLDGIHATQSMSRPGRCIDNGPMEGFWGILKSEMYYLQQFHTFEELKKAIDEYIDFYNTRRLQAKLKGLAPLAYRNQTLVA</sequence>
<protein>
    <submittedName>
        <fullName evidence="4">IS3 family transposase</fullName>
    </submittedName>
</protein>
<evidence type="ECO:0000259" key="3">
    <source>
        <dbReference type="PROSITE" id="PS50994"/>
    </source>
</evidence>
<dbReference type="GO" id="GO:0015074">
    <property type="term" value="P:DNA integration"/>
    <property type="evidence" value="ECO:0007669"/>
    <property type="project" value="InterPro"/>
</dbReference>
<dbReference type="Gene3D" id="3.30.420.10">
    <property type="entry name" value="Ribonuclease H-like superfamily/Ribonuclease H"/>
    <property type="match status" value="1"/>
</dbReference>
<accession>A0A6N9JXJ4</accession>
<comment type="caution">
    <text evidence="4">The sequence shown here is derived from an EMBL/GenBank/DDBJ whole genome shotgun (WGS) entry which is preliminary data.</text>
</comment>
<organism evidence="4 5">
    <name type="scientific">Dorea longicatena</name>
    <dbReference type="NCBI Taxonomy" id="88431"/>
    <lineage>
        <taxon>Bacteria</taxon>
        <taxon>Bacillati</taxon>
        <taxon>Bacillota</taxon>
        <taxon>Clostridia</taxon>
        <taxon>Lachnospirales</taxon>
        <taxon>Lachnospiraceae</taxon>
        <taxon>Dorea</taxon>
    </lineage>
</organism>
<evidence type="ECO:0000256" key="2">
    <source>
        <dbReference type="SAM" id="MobiDB-lite"/>
    </source>
</evidence>
<dbReference type="PROSITE" id="PS50994">
    <property type="entry name" value="INTEGRASE"/>
    <property type="match status" value="1"/>
</dbReference>
<dbReference type="NCBIfam" id="NF033516">
    <property type="entry name" value="transpos_IS3"/>
    <property type="match status" value="1"/>
</dbReference>
<dbReference type="InterPro" id="IPR050900">
    <property type="entry name" value="Transposase_IS3/IS150/IS904"/>
</dbReference>
<dbReference type="InterPro" id="IPR048020">
    <property type="entry name" value="Transpos_IS3"/>
</dbReference>
<dbReference type="Proteomes" id="UP000449249">
    <property type="component" value="Unassembled WGS sequence"/>
</dbReference>
<feature type="domain" description="Integrase catalytic" evidence="3">
    <location>
        <begin position="170"/>
        <end position="332"/>
    </location>
</feature>
<dbReference type="PANTHER" id="PTHR46889">
    <property type="entry name" value="TRANSPOSASE INSF FOR INSERTION SEQUENCE IS3B-RELATED"/>
    <property type="match status" value="1"/>
</dbReference>
<dbReference type="GO" id="GO:0003676">
    <property type="term" value="F:nucleic acid binding"/>
    <property type="evidence" value="ECO:0007669"/>
    <property type="project" value="InterPro"/>
</dbReference>
<dbReference type="EMBL" id="WWSH01000008">
    <property type="protein sequence ID" value="MZK10845.1"/>
    <property type="molecule type" value="Genomic_DNA"/>
</dbReference>
<dbReference type="RefSeq" id="WP_161170338.1">
    <property type="nucleotide sequence ID" value="NZ_WWSF01000007.1"/>
</dbReference>
<dbReference type="InterPro" id="IPR036397">
    <property type="entry name" value="RNaseH_sf"/>
</dbReference>
<dbReference type="AlphaFoldDB" id="A0A6N9JXJ4"/>
<dbReference type="Pfam" id="PF00665">
    <property type="entry name" value="rve"/>
    <property type="match status" value="1"/>
</dbReference>
<feature type="region of interest" description="Disordered" evidence="2">
    <location>
        <begin position="1"/>
        <end position="21"/>
    </location>
</feature>
<dbReference type="Pfam" id="PF13276">
    <property type="entry name" value="HTH_21"/>
    <property type="match status" value="1"/>
</dbReference>
<evidence type="ECO:0000313" key="4">
    <source>
        <dbReference type="EMBL" id="MZK10845.1"/>
    </source>
</evidence>
<dbReference type="Pfam" id="PF13333">
    <property type="entry name" value="rve_2"/>
    <property type="match status" value="1"/>
</dbReference>
<comment type="function">
    <text evidence="1">Involved in the transposition of the insertion sequence.</text>
</comment>
<proteinExistence type="predicted"/>
<dbReference type="InterPro" id="IPR025948">
    <property type="entry name" value="HTH-like_dom"/>
</dbReference>
<reference evidence="4 5" key="1">
    <citation type="journal article" date="2019" name="Nat. Med.">
        <title>A library of human gut bacterial isolates paired with longitudinal multiomics data enables mechanistic microbiome research.</title>
        <authorList>
            <person name="Poyet M."/>
            <person name="Groussin M."/>
            <person name="Gibbons S.M."/>
            <person name="Avila-Pacheco J."/>
            <person name="Jiang X."/>
            <person name="Kearney S.M."/>
            <person name="Perrotta A.R."/>
            <person name="Berdy B."/>
            <person name="Zhao S."/>
            <person name="Lieberman T.D."/>
            <person name="Swanson P.K."/>
            <person name="Smith M."/>
            <person name="Roesemann S."/>
            <person name="Alexander J.E."/>
            <person name="Rich S.A."/>
            <person name="Livny J."/>
            <person name="Vlamakis H."/>
            <person name="Clish C."/>
            <person name="Bullock K."/>
            <person name="Deik A."/>
            <person name="Scott J."/>
            <person name="Pierce K.A."/>
            <person name="Xavier R.J."/>
            <person name="Alm E.J."/>
        </authorList>
    </citation>
    <scope>NUCLEOTIDE SEQUENCE [LARGE SCALE GENOMIC DNA]</scope>
    <source>
        <strain evidence="4 5">BIOML-A1</strain>
    </source>
</reference>
<name>A0A6N9JXJ4_9FIRM</name>
<dbReference type="SUPFAM" id="SSF53098">
    <property type="entry name" value="Ribonuclease H-like"/>
    <property type="match status" value="1"/>
</dbReference>